<feature type="compositionally biased region" description="Polar residues" evidence="1">
    <location>
        <begin position="612"/>
        <end position="625"/>
    </location>
</feature>
<dbReference type="EMBL" id="CAJNOW010000067">
    <property type="protein sequence ID" value="CAF1224169.1"/>
    <property type="molecule type" value="Genomic_DNA"/>
</dbReference>
<gene>
    <name evidence="2" type="ORF">KQP761_LOCUS960</name>
</gene>
<dbReference type="OrthoDB" id="10049949at2759"/>
<accession>A0A814Y247</accession>
<feature type="compositionally biased region" description="Low complexity" evidence="1">
    <location>
        <begin position="643"/>
        <end position="655"/>
    </location>
</feature>
<feature type="region of interest" description="Disordered" evidence="1">
    <location>
        <begin position="517"/>
        <end position="551"/>
    </location>
</feature>
<reference evidence="2" key="1">
    <citation type="submission" date="2021-02" db="EMBL/GenBank/DDBJ databases">
        <authorList>
            <person name="Nowell W R."/>
        </authorList>
    </citation>
    <scope>NUCLEOTIDE SEQUENCE</scope>
</reference>
<sequence length="669" mass="76215">MLLYLNEDIDGSTLVLLQQNDVCEIFPRIKDRVKFIDQRLKLVSSCNSPSENNTSATDLFYSTSSLSQGVDESQENDAPSSSFVHGNKQADNVHETALSDSSSNLYTSVNDDISPQPKLPLDYEGPHITSRMKQFIEDQNLSKFSAHTKLRSELLSLLFDDVTNQYQLIYPSNNEYLTMAKAIVKKMFVPPALIQQHIDDWHESIKQKFKRERRPLQSINNIVRIKQDKYGNGKTGGRQKRKSMIEQAERRIDDIPIINLADQENASLLSMVDQMKNELDKDHPDNNLLRHLWIQSFNTRRLCIRESKINVILERFPGYHRPEMILAEVKECAGIDMEENVNELLPKLFDCLPDNNHFLSDALPIRIIRILCKLFGDPVANIFTYGDPLVPYPCMKIHDDKFALYLDFCLITETTSCSIALALLISFYYVFEVRFGPHNRSSRLLYGVLFEDSHSLNKALRNLLHNWQYKITNRLSIKRQAMVKNLMETSTQPLILNENNSSLSKTANKAAEQIIEQTEQEQHASSDLNSPGSTDTENQPSNDQNDDNLSVATNSKNEKLCNHLTNAYPPPTSQRNSSVMLQKEITSSISLQTASNNNCSRQTIINQIDQSSLKQPCSSKQNTFAESEEHHPHVKRKRKQPESSSSSTTTTTTTTKNSARVLAKRARID</sequence>
<name>A0A814Y247_9BILA</name>
<dbReference type="AlphaFoldDB" id="A0A814Y247"/>
<feature type="region of interest" description="Disordered" evidence="1">
    <location>
        <begin position="612"/>
        <end position="669"/>
    </location>
</feature>
<evidence type="ECO:0000313" key="2">
    <source>
        <dbReference type="EMBL" id="CAF1224169.1"/>
    </source>
</evidence>
<proteinExistence type="predicted"/>
<evidence type="ECO:0000313" key="3">
    <source>
        <dbReference type="Proteomes" id="UP000663834"/>
    </source>
</evidence>
<protein>
    <submittedName>
        <fullName evidence="2">Uncharacterized protein</fullName>
    </submittedName>
</protein>
<dbReference type="Proteomes" id="UP000663834">
    <property type="component" value="Unassembled WGS sequence"/>
</dbReference>
<organism evidence="2 3">
    <name type="scientific">Rotaria magnacalcarata</name>
    <dbReference type="NCBI Taxonomy" id="392030"/>
    <lineage>
        <taxon>Eukaryota</taxon>
        <taxon>Metazoa</taxon>
        <taxon>Spiralia</taxon>
        <taxon>Gnathifera</taxon>
        <taxon>Rotifera</taxon>
        <taxon>Eurotatoria</taxon>
        <taxon>Bdelloidea</taxon>
        <taxon>Philodinida</taxon>
        <taxon>Philodinidae</taxon>
        <taxon>Rotaria</taxon>
    </lineage>
</organism>
<evidence type="ECO:0000256" key="1">
    <source>
        <dbReference type="SAM" id="MobiDB-lite"/>
    </source>
</evidence>
<feature type="compositionally biased region" description="Polar residues" evidence="1">
    <location>
        <begin position="523"/>
        <end position="551"/>
    </location>
</feature>
<comment type="caution">
    <text evidence="2">The sequence shown here is derived from an EMBL/GenBank/DDBJ whole genome shotgun (WGS) entry which is preliminary data.</text>
</comment>